<feature type="transmembrane region" description="Helical" evidence="9">
    <location>
        <begin position="395"/>
        <end position="415"/>
    </location>
</feature>
<evidence type="ECO:0000259" key="10">
    <source>
        <dbReference type="PROSITE" id="PS50156"/>
    </source>
</evidence>
<dbReference type="FunFam" id="1.20.1640.10:FF:000001">
    <property type="entry name" value="Efflux pump membrane transporter"/>
    <property type="match status" value="1"/>
</dbReference>
<evidence type="ECO:0000256" key="8">
    <source>
        <dbReference type="ARBA" id="ARBA00023136"/>
    </source>
</evidence>
<dbReference type="SUPFAM" id="SSF82693">
    <property type="entry name" value="Multidrug efflux transporter AcrB pore domain, PN1, PN2, PC1 and PC2 subdomains"/>
    <property type="match status" value="4"/>
</dbReference>
<feature type="domain" description="SSD" evidence="10">
    <location>
        <begin position="368"/>
        <end position="497"/>
    </location>
</feature>
<feature type="transmembrane region" description="Helical" evidence="9">
    <location>
        <begin position="535"/>
        <end position="552"/>
    </location>
</feature>
<comment type="subcellular location">
    <subcellularLocation>
        <location evidence="1 9">Cell inner membrane</location>
        <topology evidence="1 9">Multi-pass membrane protein</topology>
    </subcellularLocation>
</comment>
<feature type="transmembrane region" description="Helical" evidence="9">
    <location>
        <begin position="918"/>
        <end position="941"/>
    </location>
</feature>
<evidence type="ECO:0000256" key="9">
    <source>
        <dbReference type="RuleBase" id="RU364070"/>
    </source>
</evidence>
<feature type="transmembrane region" description="Helical" evidence="9">
    <location>
        <begin position="436"/>
        <end position="456"/>
    </location>
</feature>
<proteinExistence type="inferred from homology"/>
<accession>A0A9X1B9X8</accession>
<dbReference type="EMBL" id="NRSD01000013">
    <property type="protein sequence ID" value="MBK1645486.1"/>
    <property type="molecule type" value="Genomic_DNA"/>
</dbReference>
<sequence length="1048" mass="112523">MFSAFFINRARFAMVVSLVIIIAGVIAIRVLPVAQFPDIVPPQVSVQAFYPGASAEIVAETVAAPIEAEVNGVDDMLYMTSTSDNSGRYRLDVTFAVGTDPDIAAVNVQNRVGLALPTLPNEVTQQGVSVRKQSTNMLLTVNLLSPNGTFDRLFLSNYMEINIRDALARLPGVGEASQFGPLDYAMRIWLDPQLMTALGLSEAEVVDAIRRQNLQAAAGRLGAPPGNEARAFTYTLQAQGRLVSPEEFERILVRTNPDGSVVRLSDVARIELGAQTYDADAWIDGVPTAALGIYLSPGANALETADLVYAALDQIAERFPEDLTYEIYYDTTDFVRISLRNVVITMMQALSLVILVTYIFLGDWRSTLVPVLAIPGSIIGTFAILLAAGLSINTVSLFAIILAIGIVVDDAIVVVENTQRLIDEEKLSAKDAAKRAMQQVTGPIVATTLVLYAVFVPTAFLPGITGQLYLQFAVTISVAVTLSSVIALTLSPALCGLLLRPSREPRGPLRWFANGLDWTRNGYTRIVSSLGRRSIIAVLVIIASGAGASWLFQKVPTGFIPSEDTGYFFIDVSLPDASSISRTGAVLEEVQQLLAEEEEIEHVLTVAGFSLLAGVRSSGGLAIAVLKHWDERPGPQSTAAAVLARVQPKLLALPQATVFAFAAPPIQGLGTAGGIEMELLDLAGRSPDELAQALQGFIINTNQDPAIARAFSTFSAQTPQLFLDIDREKAETLGVRLSDLFITLQANLGSLYVNDFNLFGRTFRVFLQADAPFRMTPEDLSRLHVRNNRGEMVPIQSLITVEPVLGPESTRRFNMFRAASVNVTPVGSTGEGITALRDIERETLPPGFAIDWSGTTFQEVQAGGEAAVVLMLALLFVYLFLVAQYESWTVPTVVILSVVIAAVGGLGATWLMGLDNNVYTQIGLVMLIGLASKNAILIVEFAKQLREEGRSIQQAAADAARIRYRAVLMTAVSFILGMVPLVLATGAGAASQLALGVVVLGGMITATVIGIIVIPPLYVFVQGVRERVKGGGAQPLDETKPLPNQVER</sequence>
<dbReference type="InterPro" id="IPR000731">
    <property type="entry name" value="SSD"/>
</dbReference>
<dbReference type="SUPFAM" id="SSF82714">
    <property type="entry name" value="Multidrug efflux transporter AcrB TolC docking domain, DN and DC subdomains"/>
    <property type="match status" value="2"/>
</dbReference>
<dbReference type="PANTHER" id="PTHR32063:SF76">
    <property type="entry name" value="EFFLUX PUMP MEMBRANE TRANSPORTER"/>
    <property type="match status" value="1"/>
</dbReference>
<keyword evidence="8 9" id="KW-0472">Membrane</keyword>
<dbReference type="NCBIfam" id="TIGR00915">
    <property type="entry name" value="2A0602"/>
    <property type="match status" value="1"/>
</dbReference>
<evidence type="ECO:0000256" key="1">
    <source>
        <dbReference type="ARBA" id="ARBA00004429"/>
    </source>
</evidence>
<keyword evidence="4" id="KW-1003">Cell membrane</keyword>
<dbReference type="SUPFAM" id="SSF82866">
    <property type="entry name" value="Multidrug efflux transporter AcrB transmembrane domain"/>
    <property type="match status" value="2"/>
</dbReference>
<dbReference type="NCBIfam" id="NF000282">
    <property type="entry name" value="RND_permease_1"/>
    <property type="match status" value="1"/>
</dbReference>
<keyword evidence="5 9" id="KW-0997">Cell inner membrane</keyword>
<dbReference type="PRINTS" id="PR00702">
    <property type="entry name" value="ACRIFLAVINRP"/>
</dbReference>
<dbReference type="InterPro" id="IPR027463">
    <property type="entry name" value="AcrB_DN_DC_subdom"/>
</dbReference>
<feature type="transmembrane region" description="Helical" evidence="9">
    <location>
        <begin position="993"/>
        <end position="1021"/>
    </location>
</feature>
<dbReference type="Pfam" id="PF00873">
    <property type="entry name" value="ACR_tran"/>
    <property type="match status" value="1"/>
</dbReference>
<dbReference type="Gene3D" id="3.30.70.1320">
    <property type="entry name" value="Multidrug efflux transporter AcrB pore domain like"/>
    <property type="match status" value="1"/>
</dbReference>
<dbReference type="Gene3D" id="1.20.1640.10">
    <property type="entry name" value="Multidrug efflux transporter AcrB transmembrane domain"/>
    <property type="match status" value="2"/>
</dbReference>
<feature type="transmembrane region" description="Helical" evidence="9">
    <location>
        <begin position="342"/>
        <end position="361"/>
    </location>
</feature>
<evidence type="ECO:0000313" key="11">
    <source>
        <dbReference type="EMBL" id="MBK1645486.1"/>
    </source>
</evidence>
<feature type="transmembrane region" description="Helical" evidence="9">
    <location>
        <begin position="890"/>
        <end position="912"/>
    </location>
</feature>
<dbReference type="FunFam" id="3.30.70.1430:FF:000001">
    <property type="entry name" value="Efflux pump membrane transporter"/>
    <property type="match status" value="1"/>
</dbReference>
<dbReference type="AlphaFoldDB" id="A0A9X1B9X8"/>
<keyword evidence="7 9" id="KW-1133">Transmembrane helix</keyword>
<dbReference type="RefSeq" id="WP_200388301.1">
    <property type="nucleotide sequence ID" value="NZ_NRSD01000013.1"/>
</dbReference>
<dbReference type="Gene3D" id="3.30.70.1430">
    <property type="entry name" value="Multidrug efflux transporter AcrB pore domain"/>
    <property type="match status" value="2"/>
</dbReference>
<dbReference type="Gene3D" id="3.30.2090.10">
    <property type="entry name" value="Multidrug efflux transporter AcrB TolC docking domain, DN and DC subdomains"/>
    <property type="match status" value="2"/>
</dbReference>
<name>A0A9X1B9X8_9GAMM</name>
<keyword evidence="3 9" id="KW-0813">Transport</keyword>
<comment type="similarity">
    <text evidence="2 9">Belongs to the resistance-nodulation-cell division (RND) (TC 2.A.6) family.</text>
</comment>
<comment type="caution">
    <text evidence="11">The sequence shown here is derived from an EMBL/GenBank/DDBJ whole genome shotgun (WGS) entry which is preliminary data.</text>
</comment>
<dbReference type="GO" id="GO:0009636">
    <property type="term" value="P:response to toxic substance"/>
    <property type="evidence" value="ECO:0007669"/>
    <property type="project" value="UniProtKB-ARBA"/>
</dbReference>
<dbReference type="Proteomes" id="UP001138802">
    <property type="component" value="Unassembled WGS sequence"/>
</dbReference>
<evidence type="ECO:0000256" key="4">
    <source>
        <dbReference type="ARBA" id="ARBA00022475"/>
    </source>
</evidence>
<dbReference type="PANTHER" id="PTHR32063">
    <property type="match status" value="1"/>
</dbReference>
<dbReference type="Gene3D" id="3.30.70.1440">
    <property type="entry name" value="Multidrug efflux transporter AcrB pore domain"/>
    <property type="match status" value="1"/>
</dbReference>
<keyword evidence="12" id="KW-1185">Reference proteome</keyword>
<evidence type="ECO:0000256" key="7">
    <source>
        <dbReference type="ARBA" id="ARBA00022989"/>
    </source>
</evidence>
<reference evidence="11 12" key="1">
    <citation type="journal article" date="2020" name="Microorganisms">
        <title>Osmotic Adaptation and Compatible Solute Biosynthesis of Phototrophic Bacteria as Revealed from Genome Analyses.</title>
        <authorList>
            <person name="Imhoff J.F."/>
            <person name="Rahn T."/>
            <person name="Kunzel S."/>
            <person name="Keller A."/>
            <person name="Neulinger S.C."/>
        </authorList>
    </citation>
    <scope>NUCLEOTIDE SEQUENCE [LARGE SCALE GENOMIC DNA]</scope>
    <source>
        <strain evidence="11 12">DSM 21303</strain>
    </source>
</reference>
<protein>
    <recommendedName>
        <fullName evidence="9">Efflux pump membrane transporter</fullName>
    </recommendedName>
</protein>
<dbReference type="InterPro" id="IPR001036">
    <property type="entry name" value="Acrflvin-R"/>
</dbReference>
<dbReference type="GO" id="GO:0015562">
    <property type="term" value="F:efflux transmembrane transporter activity"/>
    <property type="evidence" value="ECO:0007669"/>
    <property type="project" value="InterPro"/>
</dbReference>
<evidence type="ECO:0000256" key="3">
    <source>
        <dbReference type="ARBA" id="ARBA00022448"/>
    </source>
</evidence>
<evidence type="ECO:0000256" key="2">
    <source>
        <dbReference type="ARBA" id="ARBA00010942"/>
    </source>
</evidence>
<dbReference type="InterPro" id="IPR004764">
    <property type="entry name" value="MdtF-like"/>
</dbReference>
<gene>
    <name evidence="11" type="ORF">CKO25_12700</name>
</gene>
<organism evidence="11 12">
    <name type="scientific">Thiocapsa imhoffii</name>
    <dbReference type="NCBI Taxonomy" id="382777"/>
    <lineage>
        <taxon>Bacteria</taxon>
        <taxon>Pseudomonadati</taxon>
        <taxon>Pseudomonadota</taxon>
        <taxon>Gammaproteobacteria</taxon>
        <taxon>Chromatiales</taxon>
        <taxon>Chromatiaceae</taxon>
        <taxon>Thiocapsa</taxon>
    </lineage>
</organism>
<dbReference type="PROSITE" id="PS50156">
    <property type="entry name" value="SSD"/>
    <property type="match status" value="1"/>
</dbReference>
<dbReference type="GO" id="GO:0042910">
    <property type="term" value="F:xenobiotic transmembrane transporter activity"/>
    <property type="evidence" value="ECO:0007669"/>
    <property type="project" value="TreeGrafter"/>
</dbReference>
<feature type="transmembrane region" description="Helical" evidence="9">
    <location>
        <begin position="962"/>
        <end position="987"/>
    </location>
</feature>
<feature type="transmembrane region" description="Helical" evidence="9">
    <location>
        <begin position="368"/>
        <end position="389"/>
    </location>
</feature>
<dbReference type="GO" id="GO:0005886">
    <property type="term" value="C:plasma membrane"/>
    <property type="evidence" value="ECO:0007669"/>
    <property type="project" value="UniProtKB-SubCell"/>
</dbReference>
<keyword evidence="6 9" id="KW-0812">Transmembrane</keyword>
<evidence type="ECO:0000256" key="6">
    <source>
        <dbReference type="ARBA" id="ARBA00022692"/>
    </source>
</evidence>
<feature type="transmembrane region" description="Helical" evidence="9">
    <location>
        <begin position="12"/>
        <end position="31"/>
    </location>
</feature>
<evidence type="ECO:0000256" key="5">
    <source>
        <dbReference type="ARBA" id="ARBA00022519"/>
    </source>
</evidence>
<evidence type="ECO:0000313" key="12">
    <source>
        <dbReference type="Proteomes" id="UP001138802"/>
    </source>
</evidence>
<feature type="transmembrane region" description="Helical" evidence="9">
    <location>
        <begin position="866"/>
        <end position="883"/>
    </location>
</feature>
<feature type="transmembrane region" description="Helical" evidence="9">
    <location>
        <begin position="468"/>
        <end position="499"/>
    </location>
</feature>